<comment type="caution">
    <text evidence="2">The sequence shown here is derived from an EMBL/GenBank/DDBJ whole genome shotgun (WGS) entry which is preliminary data.</text>
</comment>
<keyword evidence="3" id="KW-1185">Reference proteome</keyword>
<accession>A0ABP9Z352</accession>
<dbReference type="Proteomes" id="UP001473302">
    <property type="component" value="Unassembled WGS sequence"/>
</dbReference>
<gene>
    <name evidence="2" type="ORF">MFLAVUS_007009</name>
</gene>
<protein>
    <submittedName>
        <fullName evidence="2">Uncharacterized protein</fullName>
    </submittedName>
</protein>
<dbReference type="EMBL" id="BAABUK010000017">
    <property type="protein sequence ID" value="GAA5813531.1"/>
    <property type="molecule type" value="Genomic_DNA"/>
</dbReference>
<evidence type="ECO:0000313" key="3">
    <source>
        <dbReference type="Proteomes" id="UP001473302"/>
    </source>
</evidence>
<evidence type="ECO:0000313" key="2">
    <source>
        <dbReference type="EMBL" id="GAA5813531.1"/>
    </source>
</evidence>
<name>A0ABP9Z352_9FUNG</name>
<feature type="region of interest" description="Disordered" evidence="1">
    <location>
        <begin position="85"/>
        <end position="108"/>
    </location>
</feature>
<evidence type="ECO:0000256" key="1">
    <source>
        <dbReference type="SAM" id="MobiDB-lite"/>
    </source>
</evidence>
<organism evidence="2 3">
    <name type="scientific">Mucor flavus</name>
    <dbReference type="NCBI Taxonomy" id="439312"/>
    <lineage>
        <taxon>Eukaryota</taxon>
        <taxon>Fungi</taxon>
        <taxon>Fungi incertae sedis</taxon>
        <taxon>Mucoromycota</taxon>
        <taxon>Mucoromycotina</taxon>
        <taxon>Mucoromycetes</taxon>
        <taxon>Mucorales</taxon>
        <taxon>Mucorineae</taxon>
        <taxon>Mucoraceae</taxon>
        <taxon>Mucor</taxon>
    </lineage>
</organism>
<reference evidence="2 3" key="1">
    <citation type="submission" date="2024-04" db="EMBL/GenBank/DDBJ databases">
        <title>genome sequences of Mucor flavus KT1a and Helicostylum pulchrum KT1b strains isolated from the surface of a dry-aged beef.</title>
        <authorList>
            <person name="Toyotome T."/>
            <person name="Hosono M."/>
            <person name="Torimaru M."/>
            <person name="Fukuda K."/>
            <person name="Mikami N."/>
        </authorList>
    </citation>
    <scope>NUCLEOTIDE SEQUENCE [LARGE SCALE GENOMIC DNA]</scope>
    <source>
        <strain evidence="2 3">KT1a</strain>
    </source>
</reference>
<proteinExistence type="predicted"/>
<sequence length="108" mass="12329">MQQSSFPEQLDNFVEFTSKVLKLVARNNAVNHIEDINDEMDLDEDPAMTYNKLVLLADETTVSRVEIVSNQLNNSEEEVLYEISEEGPNDNTKDPSLIEENIKIKQLS</sequence>